<dbReference type="AlphaFoldDB" id="A0A1H7N0P1"/>
<evidence type="ECO:0000313" key="1">
    <source>
        <dbReference type="EMBL" id="SEL16525.1"/>
    </source>
</evidence>
<dbReference type="STRING" id="235985.SAMN05414137_106139"/>
<dbReference type="PROSITE" id="PS51257">
    <property type="entry name" value="PROKAR_LIPOPROTEIN"/>
    <property type="match status" value="1"/>
</dbReference>
<accession>A0A1H7N0P1</accession>
<evidence type="ECO:0000313" key="2">
    <source>
        <dbReference type="Proteomes" id="UP000183015"/>
    </source>
</evidence>
<gene>
    <name evidence="1" type="ORF">SAMN05414137_106139</name>
</gene>
<reference evidence="2" key="1">
    <citation type="submission" date="2016-10" db="EMBL/GenBank/DDBJ databases">
        <authorList>
            <person name="Varghese N."/>
        </authorList>
    </citation>
    <scope>NUCLEOTIDE SEQUENCE [LARGE SCALE GENOMIC DNA]</scope>
    <source>
        <strain evidence="2">DSM 45096 / BCRC 16803 / CGMCC 4.1857 / CIP 109030 / JCM 12277 / KCTC 19219 / NBRC 100920 / 33214</strain>
    </source>
</reference>
<dbReference type="EMBL" id="FOAZ01000006">
    <property type="protein sequence ID" value="SEL16525.1"/>
    <property type="molecule type" value="Genomic_DNA"/>
</dbReference>
<protein>
    <submittedName>
        <fullName evidence="1">Uncharacterized protein</fullName>
    </submittedName>
</protein>
<organism evidence="1 2">
    <name type="scientific">Streptacidiphilus jiangxiensis</name>
    <dbReference type="NCBI Taxonomy" id="235985"/>
    <lineage>
        <taxon>Bacteria</taxon>
        <taxon>Bacillati</taxon>
        <taxon>Actinomycetota</taxon>
        <taxon>Actinomycetes</taxon>
        <taxon>Kitasatosporales</taxon>
        <taxon>Streptomycetaceae</taxon>
        <taxon>Streptacidiphilus</taxon>
    </lineage>
</organism>
<name>A0A1H7N0P1_STRJI</name>
<dbReference type="eggNOG" id="ENOG5032AB1">
    <property type="taxonomic scope" value="Bacteria"/>
</dbReference>
<dbReference type="Proteomes" id="UP000183015">
    <property type="component" value="Unassembled WGS sequence"/>
</dbReference>
<keyword evidence="2" id="KW-1185">Reference proteome</keyword>
<proteinExistence type="predicted"/>
<sequence length="29" mass="2897">MKKIAIRKAGSVRLTSSASALYGGCGCPA</sequence>